<accession>K0RDK8</accession>
<keyword evidence="1" id="KW-1133">Transmembrane helix</keyword>
<reference evidence="2 3" key="1">
    <citation type="journal article" date="2012" name="Genome Biol.">
        <title>Genome and low-iron response of an oceanic diatom adapted to chronic iron limitation.</title>
        <authorList>
            <person name="Lommer M."/>
            <person name="Specht M."/>
            <person name="Roy A.S."/>
            <person name="Kraemer L."/>
            <person name="Andreson R."/>
            <person name="Gutowska M.A."/>
            <person name="Wolf J."/>
            <person name="Bergner S.V."/>
            <person name="Schilhabel M.B."/>
            <person name="Klostermeier U.C."/>
            <person name="Beiko R.G."/>
            <person name="Rosenstiel P."/>
            <person name="Hippler M."/>
            <person name="Laroche J."/>
        </authorList>
    </citation>
    <scope>NUCLEOTIDE SEQUENCE [LARGE SCALE GENOMIC DNA]</scope>
    <source>
        <strain evidence="2 3">CCMP1005</strain>
    </source>
</reference>
<feature type="transmembrane region" description="Helical" evidence="1">
    <location>
        <begin position="15"/>
        <end position="34"/>
    </location>
</feature>
<keyword evidence="3" id="KW-1185">Reference proteome</keyword>
<organism evidence="2 3">
    <name type="scientific">Thalassiosira oceanica</name>
    <name type="common">Marine diatom</name>
    <dbReference type="NCBI Taxonomy" id="159749"/>
    <lineage>
        <taxon>Eukaryota</taxon>
        <taxon>Sar</taxon>
        <taxon>Stramenopiles</taxon>
        <taxon>Ochrophyta</taxon>
        <taxon>Bacillariophyta</taxon>
        <taxon>Coscinodiscophyceae</taxon>
        <taxon>Thalassiosirophycidae</taxon>
        <taxon>Thalassiosirales</taxon>
        <taxon>Thalassiosiraceae</taxon>
        <taxon>Thalassiosira</taxon>
    </lineage>
</organism>
<name>K0RDK8_THAOC</name>
<dbReference type="Proteomes" id="UP000266841">
    <property type="component" value="Unassembled WGS sequence"/>
</dbReference>
<feature type="non-terminal residue" evidence="2">
    <location>
        <position position="36"/>
    </location>
</feature>
<protein>
    <submittedName>
        <fullName evidence="2">Uncharacterized protein</fullName>
    </submittedName>
</protein>
<evidence type="ECO:0000313" key="3">
    <source>
        <dbReference type="Proteomes" id="UP000266841"/>
    </source>
</evidence>
<keyword evidence="1" id="KW-0812">Transmembrane</keyword>
<proteinExistence type="predicted"/>
<keyword evidence="1" id="KW-0472">Membrane</keyword>
<dbReference type="OrthoDB" id="38381at2759"/>
<evidence type="ECO:0000313" key="2">
    <source>
        <dbReference type="EMBL" id="EJK51798.1"/>
    </source>
</evidence>
<dbReference type="AlphaFoldDB" id="K0RDK8"/>
<gene>
    <name evidence="2" type="ORF">THAOC_28998</name>
</gene>
<comment type="caution">
    <text evidence="2">The sequence shown here is derived from an EMBL/GenBank/DDBJ whole genome shotgun (WGS) entry which is preliminary data.</text>
</comment>
<sequence length="36" mass="3750">MVDLNREPGPASPPGNAMLTVLKLLASAFLFYSAGT</sequence>
<evidence type="ECO:0000256" key="1">
    <source>
        <dbReference type="SAM" id="Phobius"/>
    </source>
</evidence>
<dbReference type="EMBL" id="AGNL01040986">
    <property type="protein sequence ID" value="EJK51798.1"/>
    <property type="molecule type" value="Genomic_DNA"/>
</dbReference>